<dbReference type="PANTHER" id="PTHR10671:SF108">
    <property type="entry name" value="CLAUDIN FAMILY PROTEIN-RELATED"/>
    <property type="match status" value="1"/>
</dbReference>
<dbReference type="PANTHER" id="PTHR10671">
    <property type="entry name" value="EPITHELIAL MEMBRANE PROTEIN-RELATED"/>
    <property type="match status" value="1"/>
</dbReference>
<accession>A0AAN8IVZ4</accession>
<proteinExistence type="predicted"/>
<feature type="transmembrane region" description="Helical" evidence="5">
    <location>
        <begin position="136"/>
        <end position="156"/>
    </location>
</feature>
<dbReference type="Proteomes" id="UP001347796">
    <property type="component" value="Unassembled WGS sequence"/>
</dbReference>
<dbReference type="InterPro" id="IPR050579">
    <property type="entry name" value="PMP-22/EMP/MP20-like"/>
</dbReference>
<keyword evidence="4 5" id="KW-0472">Membrane</keyword>
<keyword evidence="2 5" id="KW-0812">Transmembrane</keyword>
<dbReference type="AlphaFoldDB" id="A0AAN8IVZ4"/>
<feature type="transmembrane region" description="Helical" evidence="5">
    <location>
        <begin position="73"/>
        <end position="94"/>
    </location>
</feature>
<dbReference type="Gene3D" id="1.20.140.150">
    <property type="match status" value="1"/>
</dbReference>
<name>A0AAN8IVZ4_PATCE</name>
<keyword evidence="3 5" id="KW-1133">Transmembrane helix</keyword>
<feature type="transmembrane region" description="Helical" evidence="5">
    <location>
        <begin position="12"/>
        <end position="36"/>
    </location>
</feature>
<evidence type="ECO:0000256" key="5">
    <source>
        <dbReference type="SAM" id="Phobius"/>
    </source>
</evidence>
<evidence type="ECO:0000256" key="3">
    <source>
        <dbReference type="ARBA" id="ARBA00022989"/>
    </source>
</evidence>
<sequence length="173" mass="18456">MPELGCHCVFSSLPICLAGAGCIFHVIGLSSVYWLVNGHALVSRTRCGLWTEVSSAPCSSYPIVPDYIKTSRAFVILGLLAGVGGLVLSVISLVKQQKTYYRMACVACFLAAGCILIAVINYALESKYARPLGWEFGLGFILCCISVFLFVPAGVLNLLESTLGPLCVNQSPT</sequence>
<evidence type="ECO:0000256" key="1">
    <source>
        <dbReference type="ARBA" id="ARBA00004141"/>
    </source>
</evidence>
<evidence type="ECO:0000256" key="4">
    <source>
        <dbReference type="ARBA" id="ARBA00023136"/>
    </source>
</evidence>
<comment type="caution">
    <text evidence="6">The sequence shown here is derived from an EMBL/GenBank/DDBJ whole genome shotgun (WGS) entry which is preliminary data.</text>
</comment>
<gene>
    <name evidence="6" type="ORF">SNE40_022602</name>
</gene>
<reference evidence="6 7" key="1">
    <citation type="submission" date="2024-01" db="EMBL/GenBank/DDBJ databases">
        <title>The genome of the rayed Mediterranean limpet Patella caerulea (Linnaeus, 1758).</title>
        <authorList>
            <person name="Anh-Thu Weber A."/>
            <person name="Halstead-Nussloch G."/>
        </authorList>
    </citation>
    <scope>NUCLEOTIDE SEQUENCE [LARGE SCALE GENOMIC DNA]</scope>
    <source>
        <strain evidence="6">AATW-2023a</strain>
        <tissue evidence="6">Whole specimen</tissue>
    </source>
</reference>
<organism evidence="6 7">
    <name type="scientific">Patella caerulea</name>
    <name type="common">Rayed Mediterranean limpet</name>
    <dbReference type="NCBI Taxonomy" id="87958"/>
    <lineage>
        <taxon>Eukaryota</taxon>
        <taxon>Metazoa</taxon>
        <taxon>Spiralia</taxon>
        <taxon>Lophotrochozoa</taxon>
        <taxon>Mollusca</taxon>
        <taxon>Gastropoda</taxon>
        <taxon>Patellogastropoda</taxon>
        <taxon>Patelloidea</taxon>
        <taxon>Patellidae</taxon>
        <taxon>Patella</taxon>
    </lineage>
</organism>
<evidence type="ECO:0000256" key="2">
    <source>
        <dbReference type="ARBA" id="ARBA00022692"/>
    </source>
</evidence>
<feature type="transmembrane region" description="Helical" evidence="5">
    <location>
        <begin position="100"/>
        <end position="124"/>
    </location>
</feature>
<evidence type="ECO:0000313" key="6">
    <source>
        <dbReference type="EMBL" id="KAK6165737.1"/>
    </source>
</evidence>
<evidence type="ECO:0000313" key="7">
    <source>
        <dbReference type="Proteomes" id="UP001347796"/>
    </source>
</evidence>
<dbReference type="EMBL" id="JAZGQO010000021">
    <property type="protein sequence ID" value="KAK6165737.1"/>
    <property type="molecule type" value="Genomic_DNA"/>
</dbReference>
<keyword evidence="7" id="KW-1185">Reference proteome</keyword>
<comment type="subcellular location">
    <subcellularLocation>
        <location evidence="1">Membrane</location>
        <topology evidence="1">Multi-pass membrane protein</topology>
    </subcellularLocation>
</comment>
<protein>
    <submittedName>
        <fullName evidence="6">Uncharacterized protein</fullName>
    </submittedName>
</protein>
<dbReference type="GO" id="GO:0005886">
    <property type="term" value="C:plasma membrane"/>
    <property type="evidence" value="ECO:0007669"/>
    <property type="project" value="TreeGrafter"/>
</dbReference>